<dbReference type="Gene3D" id="1.10.30.40">
    <property type="entry name" value="Ethanolamine ammonia-lyase light chain (EutC), N-terminal domain"/>
    <property type="match status" value="1"/>
</dbReference>
<accession>A0ABR7UCJ8</accession>
<organism evidence="6 7">
    <name type="scientific">Bradyrhizobium campsiandrae</name>
    <dbReference type="NCBI Taxonomy" id="1729892"/>
    <lineage>
        <taxon>Bacteria</taxon>
        <taxon>Pseudomonadati</taxon>
        <taxon>Pseudomonadota</taxon>
        <taxon>Alphaproteobacteria</taxon>
        <taxon>Hyphomicrobiales</taxon>
        <taxon>Nitrobacteraceae</taxon>
        <taxon>Bradyrhizobium</taxon>
    </lineage>
</organism>
<keyword evidence="2 5" id="KW-0456">Lyase</keyword>
<comment type="subunit">
    <text evidence="5">The basic unit is a heterodimer which dimerizes to form tetramers. The heterotetramers trimerize; 6 large subunits form a core ring with 6 small subunits projecting outwards.</text>
</comment>
<evidence type="ECO:0000256" key="5">
    <source>
        <dbReference type="HAMAP-Rule" id="MF_00601"/>
    </source>
</evidence>
<evidence type="ECO:0000256" key="2">
    <source>
        <dbReference type="ARBA" id="ARBA00023239"/>
    </source>
</evidence>
<keyword evidence="1 5" id="KW-0846">Cobalamin</keyword>
<feature type="binding site" evidence="5">
    <location>
        <position position="179"/>
    </location>
    <ligand>
        <name>adenosylcob(III)alamin</name>
        <dbReference type="ChEBI" id="CHEBI:18408"/>
    </ligand>
</feature>
<proteinExistence type="inferred from homology"/>
<dbReference type="PIRSF" id="PIRSF018982">
    <property type="entry name" value="EutC"/>
    <property type="match status" value="1"/>
</dbReference>
<dbReference type="EC" id="4.3.1.7" evidence="5"/>
<dbReference type="Proteomes" id="UP000639516">
    <property type="component" value="Unassembled WGS sequence"/>
</dbReference>
<dbReference type="PANTHER" id="PTHR39330:SF1">
    <property type="entry name" value="ETHANOLAMINE AMMONIA-LYASE SMALL SUBUNIT"/>
    <property type="match status" value="1"/>
</dbReference>
<dbReference type="Pfam" id="PF05985">
    <property type="entry name" value="EutC"/>
    <property type="match status" value="1"/>
</dbReference>
<dbReference type="Gene3D" id="3.40.50.11240">
    <property type="entry name" value="Ethanolamine ammonia-lyase light chain (EutC)"/>
    <property type="match status" value="1"/>
</dbReference>
<reference evidence="6 7" key="1">
    <citation type="journal article" date="2020" name="Arch. Microbiol.">
        <title>Bradyrhizobium campsiandrae sp. nov., a nitrogen-fixing bacterial strain isolated from a native leguminous tree from the Amazon adapted to flooded conditions.</title>
        <authorList>
            <person name="Cabral Michel D."/>
            <person name="Martins da Costa E."/>
            <person name="Azarias Guimaraes A."/>
            <person name="Soares de Carvalho T."/>
            <person name="Santos de Castro Caputo P."/>
            <person name="Willems A."/>
            <person name="de Souza Moreira F.M."/>
        </authorList>
    </citation>
    <scope>NUCLEOTIDE SEQUENCE [LARGE SCALE GENOMIC DNA]</scope>
    <source>
        <strain evidence="7">INPA 384B</strain>
    </source>
</reference>
<dbReference type="NCBIfam" id="NF003971">
    <property type="entry name" value="PRK05465.1"/>
    <property type="match status" value="1"/>
</dbReference>
<evidence type="ECO:0000256" key="3">
    <source>
        <dbReference type="ARBA" id="ARBA00023285"/>
    </source>
</evidence>
<comment type="caution">
    <text evidence="6">The sequence shown here is derived from an EMBL/GenBank/DDBJ whole genome shotgun (WGS) entry which is preliminary data.</text>
</comment>
<feature type="binding site" evidence="5">
    <location>
        <position position="208"/>
    </location>
    <ligand>
        <name>adenosylcob(III)alamin</name>
        <dbReference type="ChEBI" id="CHEBI:18408"/>
    </ligand>
</feature>
<comment type="cofactor">
    <cofactor evidence="5">
        <name>adenosylcob(III)alamin</name>
        <dbReference type="ChEBI" id="CHEBI:18408"/>
    </cofactor>
    <text evidence="5">Binds between the large and small subunits.</text>
</comment>
<dbReference type="InterPro" id="IPR009246">
    <property type="entry name" value="EutC"/>
</dbReference>
<dbReference type="PANTHER" id="PTHR39330">
    <property type="entry name" value="ETHANOLAMINE AMMONIA-LYASE LIGHT CHAIN"/>
    <property type="match status" value="1"/>
</dbReference>
<evidence type="ECO:0000256" key="1">
    <source>
        <dbReference type="ARBA" id="ARBA00022628"/>
    </source>
</evidence>
<sequence length="261" mass="27174">MSDKPVPARPIVDLRSFTPARVALGRSGASLPTKPLLDFTLAHARARDAVHAAFDAPHLAAAVRALGLAVTEVRSRAADRTDYLRRPDLGRQLDAGSTAALAESATAPCQLAIVIGDGLSAAAIHAHGLALLQSLRRRLGEGEAVVIGHVVVASGARVALGDEIGAILGARMVLVLIGERPGLSAPDSLGAYLTFAPKPGLTDAERNCVSNIHKAGLSYDEAALKIAWLVREGLARRLTGVALKDESADRAPRRIGTALPE</sequence>
<feature type="binding site" evidence="5">
    <location>
        <position position="158"/>
    </location>
    <ligand>
        <name>adenosylcob(III)alamin</name>
        <dbReference type="ChEBI" id="CHEBI:18408"/>
    </ligand>
</feature>
<evidence type="ECO:0000313" key="7">
    <source>
        <dbReference type="Proteomes" id="UP000639516"/>
    </source>
</evidence>
<dbReference type="GO" id="GO:0008851">
    <property type="term" value="F:ethanolamine ammonia-lyase activity"/>
    <property type="evidence" value="ECO:0007669"/>
    <property type="project" value="UniProtKB-EC"/>
</dbReference>
<comment type="catalytic activity">
    <reaction evidence="5">
        <text>ethanolamine = acetaldehyde + NH4(+)</text>
        <dbReference type="Rhea" id="RHEA:15313"/>
        <dbReference type="ChEBI" id="CHEBI:15343"/>
        <dbReference type="ChEBI" id="CHEBI:28938"/>
        <dbReference type="ChEBI" id="CHEBI:57603"/>
        <dbReference type="EC" id="4.3.1.7"/>
    </reaction>
</comment>
<comment type="similarity">
    <text evidence="5">Belongs to the EutC family.</text>
</comment>
<comment type="pathway">
    <text evidence="5">Amine and polyamine degradation; ethanolamine degradation.</text>
</comment>
<dbReference type="HAMAP" id="MF_00601">
    <property type="entry name" value="EutC"/>
    <property type="match status" value="1"/>
</dbReference>
<dbReference type="EMBL" id="JAATTO010000034">
    <property type="protein sequence ID" value="MBC9981147.1"/>
    <property type="molecule type" value="Genomic_DNA"/>
</dbReference>
<keyword evidence="3 5" id="KW-0170">Cobalt</keyword>
<protein>
    <recommendedName>
        <fullName evidence="5">Ethanolamine ammonia-lyase small subunit</fullName>
        <shortName evidence="5">EAL small subunit</shortName>
        <ecNumber evidence="5">4.3.1.7</ecNumber>
    </recommendedName>
</protein>
<comment type="function">
    <text evidence="5">Catalyzes the deamination of various vicinal amino-alcohols to oxo compounds. Allows this organism to utilize ethanolamine as the sole source of nitrogen and carbon in the presence of external vitamin B12.</text>
</comment>
<keyword evidence="4 5" id="KW-1283">Bacterial microcompartment</keyword>
<gene>
    <name evidence="5 6" type="primary">eutC</name>
    <name evidence="6" type="ORF">HA482_23365</name>
</gene>
<name>A0ABR7UCJ8_9BRAD</name>
<comment type="subcellular location">
    <subcellularLocation>
        <location evidence="5">Bacterial microcompartment</location>
    </subcellularLocation>
</comment>
<dbReference type="InterPro" id="IPR042255">
    <property type="entry name" value="EutC_N"/>
</dbReference>
<dbReference type="RefSeq" id="WP_188101999.1">
    <property type="nucleotide sequence ID" value="NZ_JAANIH010000024.1"/>
</dbReference>
<evidence type="ECO:0000313" key="6">
    <source>
        <dbReference type="EMBL" id="MBC9981147.1"/>
    </source>
</evidence>
<evidence type="ECO:0000256" key="4">
    <source>
        <dbReference type="ARBA" id="ARBA00024446"/>
    </source>
</evidence>
<dbReference type="InterPro" id="IPR042251">
    <property type="entry name" value="EutC_C"/>
</dbReference>
<keyword evidence="7" id="KW-1185">Reference proteome</keyword>